<dbReference type="RefSeq" id="WP_192288011.1">
    <property type="nucleotide sequence ID" value="NZ_JAYFUH010000249.1"/>
</dbReference>
<evidence type="ECO:0000313" key="2">
    <source>
        <dbReference type="EMBL" id="MEA5668976.1"/>
    </source>
</evidence>
<gene>
    <name evidence="2" type="ORF">VA603_15630</name>
</gene>
<comment type="caution">
    <text evidence="2">The sequence shown here is derived from an EMBL/GenBank/DDBJ whole genome shotgun (WGS) entry which is preliminary data.</text>
</comment>
<evidence type="ECO:0000313" key="3">
    <source>
        <dbReference type="Proteomes" id="UP001301653"/>
    </source>
</evidence>
<keyword evidence="1" id="KW-0732">Signal</keyword>
<sequence>MKGAFLLSLALVLAACTPANDPFANDALQHPYDVRQYQRDVEQWRTQRLARLRGPQGWLSYVGSGRLEAGTTYSVGSAPDSDVRLPLGPERVGRLSIDAAGKATIEGYPGTGVTLNGQPLRGATLQPAGDGKEASRLHFGSAEFYLVRIGNVLGWRCRDTNAALRRGFRGIEHFPVDPRWRVVARWKPFPRPAPAMLLSSIGTPLPAVAPGEAEFEVGGRHYRLQAMQDASEPLSPNLFFIFTDLTGGRETFGGARYLNASAPRDGEVVLDFNRAQNPPCALSRHVVCPIAPAVNRLELRVTAGEKYQFVAE</sequence>
<reference evidence="2 3" key="1">
    <citation type="submission" date="2023-12" db="EMBL/GenBank/DDBJ databases">
        <title>Stenotrophomonas guangdongensis sp. nov., isolated from wilted pepper plants (Capsicum annuum).</title>
        <authorList>
            <person name="Qiu M."/>
            <person name="Li Y."/>
            <person name="Liu Q."/>
            <person name="Zhang X."/>
            <person name="Huang Y."/>
            <person name="Guo R."/>
            <person name="Hu M."/>
            <person name="Zhou J."/>
            <person name="Zhou X."/>
        </authorList>
    </citation>
    <scope>NUCLEOTIDE SEQUENCE [LARGE SCALE GENOMIC DNA]</scope>
    <source>
        <strain evidence="2 3">MH1</strain>
    </source>
</reference>
<dbReference type="Pfam" id="PF07920">
    <property type="entry name" value="DUF1684"/>
    <property type="match status" value="1"/>
</dbReference>
<organism evidence="2 3">
    <name type="scientific">Stenotrophomonas capsici</name>
    <dbReference type="NCBI Taxonomy" id="3110230"/>
    <lineage>
        <taxon>Bacteria</taxon>
        <taxon>Pseudomonadati</taxon>
        <taxon>Pseudomonadota</taxon>
        <taxon>Gammaproteobacteria</taxon>
        <taxon>Lysobacterales</taxon>
        <taxon>Lysobacteraceae</taxon>
        <taxon>Stenotrophomonas</taxon>
    </lineage>
</organism>
<protein>
    <submittedName>
        <fullName evidence="2">DUF1684 domain-containing protein</fullName>
    </submittedName>
</protein>
<feature type="chain" id="PRO_5046394012" evidence="1">
    <location>
        <begin position="25"/>
        <end position="312"/>
    </location>
</feature>
<accession>A0ABU5V6J0</accession>
<dbReference type="Proteomes" id="UP001301653">
    <property type="component" value="Unassembled WGS sequence"/>
</dbReference>
<proteinExistence type="predicted"/>
<dbReference type="InterPro" id="IPR012467">
    <property type="entry name" value="DUF1684"/>
</dbReference>
<dbReference type="PROSITE" id="PS51257">
    <property type="entry name" value="PROKAR_LIPOPROTEIN"/>
    <property type="match status" value="1"/>
</dbReference>
<dbReference type="PANTHER" id="PTHR41913">
    <property type="entry name" value="DUF1684 DOMAIN-CONTAINING PROTEIN"/>
    <property type="match status" value="1"/>
</dbReference>
<dbReference type="EMBL" id="JAYFUH010000249">
    <property type="protein sequence ID" value="MEA5668976.1"/>
    <property type="molecule type" value="Genomic_DNA"/>
</dbReference>
<dbReference type="PANTHER" id="PTHR41913:SF1">
    <property type="entry name" value="DUF1684 DOMAIN-CONTAINING PROTEIN"/>
    <property type="match status" value="1"/>
</dbReference>
<feature type="signal peptide" evidence="1">
    <location>
        <begin position="1"/>
        <end position="24"/>
    </location>
</feature>
<name>A0ABU5V6J0_9GAMM</name>
<evidence type="ECO:0000256" key="1">
    <source>
        <dbReference type="SAM" id="SignalP"/>
    </source>
</evidence>
<keyword evidence="3" id="KW-1185">Reference proteome</keyword>